<accession>A0A1I7UWS4</accession>
<feature type="compositionally biased region" description="Polar residues" evidence="1">
    <location>
        <begin position="62"/>
        <end position="71"/>
    </location>
</feature>
<name>A0A1I7UWS4_9PELO</name>
<proteinExistence type="predicted"/>
<dbReference type="Proteomes" id="UP000095282">
    <property type="component" value="Unplaced"/>
</dbReference>
<evidence type="ECO:0000256" key="1">
    <source>
        <dbReference type="SAM" id="MobiDB-lite"/>
    </source>
</evidence>
<protein>
    <submittedName>
        <fullName evidence="3">Mammalian cell entry protein</fullName>
    </submittedName>
</protein>
<reference evidence="3" key="1">
    <citation type="submission" date="2016-11" db="UniProtKB">
        <authorList>
            <consortium name="WormBaseParasite"/>
        </authorList>
    </citation>
    <scope>IDENTIFICATION</scope>
</reference>
<organism evidence="2 3">
    <name type="scientific">Caenorhabditis tropicalis</name>
    <dbReference type="NCBI Taxonomy" id="1561998"/>
    <lineage>
        <taxon>Eukaryota</taxon>
        <taxon>Metazoa</taxon>
        <taxon>Ecdysozoa</taxon>
        <taxon>Nematoda</taxon>
        <taxon>Chromadorea</taxon>
        <taxon>Rhabditida</taxon>
        <taxon>Rhabditina</taxon>
        <taxon>Rhabditomorpha</taxon>
        <taxon>Rhabditoidea</taxon>
        <taxon>Rhabditidae</taxon>
        <taxon>Peloderinae</taxon>
        <taxon>Caenorhabditis</taxon>
    </lineage>
</organism>
<dbReference type="AlphaFoldDB" id="A0A1I7UWS4"/>
<feature type="compositionally biased region" description="Low complexity" evidence="1">
    <location>
        <begin position="72"/>
        <end position="87"/>
    </location>
</feature>
<keyword evidence="2" id="KW-1185">Reference proteome</keyword>
<feature type="region of interest" description="Disordered" evidence="1">
    <location>
        <begin position="26"/>
        <end position="87"/>
    </location>
</feature>
<evidence type="ECO:0000313" key="3">
    <source>
        <dbReference type="WBParaSite" id="Csp11.Scaffold630.g20120.t1"/>
    </source>
</evidence>
<dbReference type="WBParaSite" id="Csp11.Scaffold630.g20120.t1">
    <property type="protein sequence ID" value="Csp11.Scaffold630.g20120.t1"/>
    <property type="gene ID" value="Csp11.Scaffold630.g20120"/>
</dbReference>
<sequence length="87" mass="9037">MPEATKDSYGYPSAILNGIAELPPFRPAGSAPGVVPTAPWLDSGPTDDSPPPPYPGITSPTNSAPNNPIFVTTTQPTYQSTITPGRE</sequence>
<evidence type="ECO:0000313" key="2">
    <source>
        <dbReference type="Proteomes" id="UP000095282"/>
    </source>
</evidence>